<dbReference type="SUPFAM" id="SSF57850">
    <property type="entry name" value="RING/U-box"/>
    <property type="match status" value="1"/>
</dbReference>
<dbReference type="PROSITE" id="PS50089">
    <property type="entry name" value="ZF_RING_2"/>
    <property type="match status" value="1"/>
</dbReference>
<dbReference type="SUPFAM" id="SSF57845">
    <property type="entry name" value="B-box zinc-binding domain"/>
    <property type="match status" value="1"/>
</dbReference>
<dbReference type="Proteomes" id="UP000261620">
    <property type="component" value="Unplaced"/>
</dbReference>
<organism evidence="7 8">
    <name type="scientific">Mola mola</name>
    <name type="common">Ocean sunfish</name>
    <name type="synonym">Tetraodon mola</name>
    <dbReference type="NCBI Taxonomy" id="94237"/>
    <lineage>
        <taxon>Eukaryota</taxon>
        <taxon>Metazoa</taxon>
        <taxon>Chordata</taxon>
        <taxon>Craniata</taxon>
        <taxon>Vertebrata</taxon>
        <taxon>Euteleostomi</taxon>
        <taxon>Actinopterygii</taxon>
        <taxon>Neopterygii</taxon>
        <taxon>Teleostei</taxon>
        <taxon>Neoteleostei</taxon>
        <taxon>Acanthomorphata</taxon>
        <taxon>Eupercaria</taxon>
        <taxon>Tetraodontiformes</taxon>
        <taxon>Molidae</taxon>
        <taxon>Mola</taxon>
    </lineage>
</organism>
<evidence type="ECO:0000256" key="4">
    <source>
        <dbReference type="PROSITE-ProRule" id="PRU00024"/>
    </source>
</evidence>
<dbReference type="InterPro" id="IPR001841">
    <property type="entry name" value="Znf_RING"/>
</dbReference>
<reference evidence="7" key="1">
    <citation type="submission" date="2025-08" db="UniProtKB">
        <authorList>
            <consortium name="Ensembl"/>
        </authorList>
    </citation>
    <scope>IDENTIFICATION</scope>
</reference>
<dbReference type="InterPro" id="IPR058030">
    <property type="entry name" value="TRIM8/14/16/25/29/45/65_CC"/>
</dbReference>
<dbReference type="SMART" id="SM00336">
    <property type="entry name" value="BBOX"/>
    <property type="match status" value="1"/>
</dbReference>
<dbReference type="InterPro" id="IPR027370">
    <property type="entry name" value="Znf-RING_euk"/>
</dbReference>
<dbReference type="InterPro" id="IPR050143">
    <property type="entry name" value="TRIM/RBCC"/>
</dbReference>
<dbReference type="PROSITE" id="PS00518">
    <property type="entry name" value="ZF_RING_1"/>
    <property type="match status" value="1"/>
</dbReference>
<dbReference type="InterPro" id="IPR013083">
    <property type="entry name" value="Znf_RING/FYVE/PHD"/>
</dbReference>
<dbReference type="Pfam" id="PF25600">
    <property type="entry name" value="TRIM_CC"/>
    <property type="match status" value="1"/>
</dbReference>
<keyword evidence="1" id="KW-0479">Metal-binding</keyword>
<dbReference type="PROSITE" id="PS50119">
    <property type="entry name" value="ZF_BBOX"/>
    <property type="match status" value="1"/>
</dbReference>
<proteinExistence type="predicted"/>
<dbReference type="Pfam" id="PF00643">
    <property type="entry name" value="zf-B_box"/>
    <property type="match status" value="1"/>
</dbReference>
<dbReference type="PANTHER" id="PTHR24103">
    <property type="entry name" value="E3 UBIQUITIN-PROTEIN LIGASE TRIM"/>
    <property type="match status" value="1"/>
</dbReference>
<dbReference type="SMART" id="SM00184">
    <property type="entry name" value="RING"/>
    <property type="match status" value="1"/>
</dbReference>
<accession>A0A3Q3WUQ1</accession>
<evidence type="ECO:0000259" key="6">
    <source>
        <dbReference type="PROSITE" id="PS50119"/>
    </source>
</evidence>
<dbReference type="Gene3D" id="3.30.160.60">
    <property type="entry name" value="Classic Zinc Finger"/>
    <property type="match status" value="1"/>
</dbReference>
<reference evidence="7" key="2">
    <citation type="submission" date="2025-09" db="UniProtKB">
        <authorList>
            <consortium name="Ensembl"/>
        </authorList>
    </citation>
    <scope>IDENTIFICATION</scope>
</reference>
<dbReference type="GO" id="GO:0008270">
    <property type="term" value="F:zinc ion binding"/>
    <property type="evidence" value="ECO:0007669"/>
    <property type="project" value="UniProtKB-KW"/>
</dbReference>
<dbReference type="Ensembl" id="ENSMMOT00000013241.1">
    <property type="protein sequence ID" value="ENSMMOP00000013029.1"/>
    <property type="gene ID" value="ENSMMOG00000010005.1"/>
</dbReference>
<name>A0A3Q3WUQ1_MOLML</name>
<keyword evidence="3" id="KW-0862">Zinc</keyword>
<dbReference type="InterPro" id="IPR017907">
    <property type="entry name" value="Znf_RING_CS"/>
</dbReference>
<keyword evidence="8" id="KW-1185">Reference proteome</keyword>
<dbReference type="AlphaFoldDB" id="A0A3Q3WUQ1"/>
<sequence length="272" mass="30996">MFSHCFVPSVDMSAASCLLTEDQFLCSICLDVFTDPVTTPCGHNFCKSCITQHWNINVLCRCPHCKEVFNTSSSQQYVSKAEVPSGLRRHQLIHPVENVEGRICLKHDKLLELFCKTDRTCICLLCTVVDHKAHNVVPLEEEYQAEIQQMILRRRLKIEEIRRLVELSQEDADKESTEGVQVFSTLKKSVERRQGELIDSIGEMQRKTEKQAEGFIKRLEQEILEVTEPDPSGTVASRQRKATHRVVKGRLRAVGHVVGRDEVKPLRGKRSG</sequence>
<protein>
    <submittedName>
        <fullName evidence="7">Uncharacterized protein</fullName>
    </submittedName>
</protein>
<dbReference type="Gene3D" id="3.30.40.10">
    <property type="entry name" value="Zinc/RING finger domain, C3HC4 (zinc finger)"/>
    <property type="match status" value="1"/>
</dbReference>
<dbReference type="Pfam" id="PF13445">
    <property type="entry name" value="zf-RING_UBOX"/>
    <property type="match status" value="1"/>
</dbReference>
<evidence type="ECO:0000256" key="2">
    <source>
        <dbReference type="ARBA" id="ARBA00022771"/>
    </source>
</evidence>
<feature type="domain" description="B box-type" evidence="6">
    <location>
        <begin position="99"/>
        <end position="139"/>
    </location>
</feature>
<keyword evidence="2 4" id="KW-0863">Zinc-finger</keyword>
<evidence type="ECO:0000256" key="3">
    <source>
        <dbReference type="ARBA" id="ARBA00022833"/>
    </source>
</evidence>
<dbReference type="InterPro" id="IPR000315">
    <property type="entry name" value="Znf_B-box"/>
</dbReference>
<evidence type="ECO:0000256" key="1">
    <source>
        <dbReference type="ARBA" id="ARBA00022723"/>
    </source>
</evidence>
<dbReference type="CDD" id="cd19769">
    <property type="entry name" value="Bbox2_TRIM16-like"/>
    <property type="match status" value="1"/>
</dbReference>
<evidence type="ECO:0000313" key="8">
    <source>
        <dbReference type="Proteomes" id="UP000261620"/>
    </source>
</evidence>
<evidence type="ECO:0000259" key="5">
    <source>
        <dbReference type="PROSITE" id="PS50089"/>
    </source>
</evidence>
<feature type="domain" description="RING-type" evidence="5">
    <location>
        <begin position="26"/>
        <end position="66"/>
    </location>
</feature>
<evidence type="ECO:0000313" key="7">
    <source>
        <dbReference type="Ensembl" id="ENSMMOP00000013029.1"/>
    </source>
</evidence>